<keyword evidence="3" id="KW-0813">Transport</keyword>
<keyword evidence="10" id="KW-0547">Nucleotide-binding</keyword>
<dbReference type="PANTHER" id="PTHR43297:SF2">
    <property type="entry name" value="DIPEPTIDE TRANSPORT ATP-BINDING PROTEIN DPPD"/>
    <property type="match status" value="1"/>
</dbReference>
<evidence type="ECO:0000256" key="2">
    <source>
        <dbReference type="ARBA" id="ARBA00005417"/>
    </source>
</evidence>
<evidence type="ECO:0000256" key="4">
    <source>
        <dbReference type="ARBA" id="ARBA00022475"/>
    </source>
</evidence>
<dbReference type="InterPro" id="IPR003439">
    <property type="entry name" value="ABC_transporter-like_ATP-bd"/>
</dbReference>
<evidence type="ECO:0000256" key="1">
    <source>
        <dbReference type="ARBA" id="ARBA00004370"/>
    </source>
</evidence>
<evidence type="ECO:0000313" key="11">
    <source>
        <dbReference type="Proteomes" id="UP000248758"/>
    </source>
</evidence>
<keyword evidence="5" id="KW-0472">Membrane</keyword>
<evidence type="ECO:0000256" key="6">
    <source>
        <dbReference type="ARBA" id="ARBA00038852"/>
    </source>
</evidence>
<dbReference type="InterPro" id="IPR027417">
    <property type="entry name" value="P-loop_NTPase"/>
</dbReference>
<protein>
    <recommendedName>
        <fullName evidence="6">ABC-type dipeptide transporter</fullName>
        <ecNumber evidence="6">7.4.2.9</ecNumber>
    </recommendedName>
</protein>
<evidence type="ECO:0000256" key="5">
    <source>
        <dbReference type="ARBA" id="ARBA00023136"/>
    </source>
</evidence>
<comment type="similarity">
    <text evidence="2">Belongs to the ABC transporter superfamily.</text>
</comment>
<evidence type="ECO:0000256" key="8">
    <source>
        <dbReference type="SAM" id="MobiDB-lite"/>
    </source>
</evidence>
<keyword evidence="4" id="KW-1003">Cell membrane</keyword>
<dbReference type="InterPro" id="IPR050388">
    <property type="entry name" value="ABC_Ni/Peptide_Import"/>
</dbReference>
<dbReference type="Pfam" id="PF00005">
    <property type="entry name" value="ABC_tran"/>
    <property type="match status" value="1"/>
</dbReference>
<gene>
    <name evidence="10" type="primary">gsiA_4</name>
    <name evidence="10" type="ORF">NCTC11468_00514</name>
</gene>
<evidence type="ECO:0000256" key="3">
    <source>
        <dbReference type="ARBA" id="ARBA00022448"/>
    </source>
</evidence>
<comment type="subcellular location">
    <subcellularLocation>
        <location evidence="1">Membrane</location>
    </subcellularLocation>
</comment>
<evidence type="ECO:0000256" key="7">
    <source>
        <dbReference type="ARBA" id="ARBA00047356"/>
    </source>
</evidence>
<evidence type="ECO:0000259" key="9">
    <source>
        <dbReference type="Pfam" id="PF00005"/>
    </source>
</evidence>
<evidence type="ECO:0000313" key="10">
    <source>
        <dbReference type="EMBL" id="SQK72265.1"/>
    </source>
</evidence>
<feature type="compositionally biased region" description="Low complexity" evidence="8">
    <location>
        <begin position="113"/>
        <end position="125"/>
    </location>
</feature>
<dbReference type="GO" id="GO:0016887">
    <property type="term" value="F:ATP hydrolysis activity"/>
    <property type="evidence" value="ECO:0007669"/>
    <property type="project" value="InterPro"/>
</dbReference>
<reference evidence="10 11" key="1">
    <citation type="submission" date="2018-06" db="EMBL/GenBank/DDBJ databases">
        <authorList>
            <consortium name="Pathogen Informatics"/>
            <person name="Doyle S."/>
        </authorList>
    </citation>
    <scope>NUCLEOTIDE SEQUENCE [LARGE SCALE GENOMIC DNA]</scope>
    <source>
        <strain evidence="10 11">NCTC11468</strain>
    </source>
</reference>
<keyword evidence="10" id="KW-0067">ATP-binding</keyword>
<dbReference type="Gene3D" id="3.40.50.300">
    <property type="entry name" value="P-loop containing nucleotide triphosphate hydrolases"/>
    <property type="match status" value="1"/>
</dbReference>
<feature type="domain" description="ABC transporter" evidence="9">
    <location>
        <begin position="29"/>
        <end position="111"/>
    </location>
</feature>
<name>A0A2X5R0P5_9GAMM</name>
<dbReference type="EC" id="7.4.2.9" evidence="6"/>
<dbReference type="EMBL" id="LS483499">
    <property type="protein sequence ID" value="SQK72265.1"/>
    <property type="molecule type" value="Genomic_DNA"/>
</dbReference>
<accession>A0A2X5R0P5</accession>
<dbReference type="AlphaFoldDB" id="A0A2X5R0P5"/>
<keyword evidence="10" id="KW-0378">Hydrolase</keyword>
<dbReference type="Proteomes" id="UP000248758">
    <property type="component" value="Chromosome 1"/>
</dbReference>
<sequence length="133" mass="13961">MTGSTLPVLQLDGLTLAYRTENGWNETVHQVSLTLGAGEMLAVVGESGSGKTTTAQAVIGLLPDNGRRTGGRILFQGEDISQWSSRRLDGLRGSQISLIPQDPGNSLDPLKNARGSAGRSVAGRRYPSVAKTA</sequence>
<dbReference type="GO" id="GO:0005524">
    <property type="term" value="F:ATP binding"/>
    <property type="evidence" value="ECO:0007669"/>
    <property type="project" value="UniProtKB-KW"/>
</dbReference>
<comment type="catalytic activity">
    <reaction evidence="7">
        <text>a dipeptide(out) + ATP + H2O = a dipeptide(in) + ADP + phosphate + H(+)</text>
        <dbReference type="Rhea" id="RHEA:23120"/>
        <dbReference type="ChEBI" id="CHEBI:15377"/>
        <dbReference type="ChEBI" id="CHEBI:15378"/>
        <dbReference type="ChEBI" id="CHEBI:30616"/>
        <dbReference type="ChEBI" id="CHEBI:43474"/>
        <dbReference type="ChEBI" id="CHEBI:90799"/>
        <dbReference type="ChEBI" id="CHEBI:456216"/>
        <dbReference type="EC" id="7.4.2.9"/>
    </reaction>
</comment>
<dbReference type="SUPFAM" id="SSF52540">
    <property type="entry name" value="P-loop containing nucleoside triphosphate hydrolases"/>
    <property type="match status" value="1"/>
</dbReference>
<organism evidence="10 11">
    <name type="scientific">Tatumella ptyseos</name>
    <dbReference type="NCBI Taxonomy" id="82987"/>
    <lineage>
        <taxon>Bacteria</taxon>
        <taxon>Pseudomonadati</taxon>
        <taxon>Pseudomonadota</taxon>
        <taxon>Gammaproteobacteria</taxon>
        <taxon>Enterobacterales</taxon>
        <taxon>Erwiniaceae</taxon>
        <taxon>Tatumella</taxon>
    </lineage>
</organism>
<dbReference type="GO" id="GO:0016020">
    <property type="term" value="C:membrane"/>
    <property type="evidence" value="ECO:0007669"/>
    <property type="project" value="UniProtKB-SubCell"/>
</dbReference>
<feature type="region of interest" description="Disordered" evidence="8">
    <location>
        <begin position="99"/>
        <end position="133"/>
    </location>
</feature>
<dbReference type="PANTHER" id="PTHR43297">
    <property type="entry name" value="OLIGOPEPTIDE TRANSPORT ATP-BINDING PROTEIN APPD"/>
    <property type="match status" value="1"/>
</dbReference>
<dbReference type="KEGG" id="tpty:NCTC11468_00514"/>
<proteinExistence type="inferred from homology"/>